<gene>
    <name evidence="10" type="ORF">DC3_32080</name>
</gene>
<evidence type="ECO:0000256" key="1">
    <source>
        <dbReference type="ARBA" id="ARBA00001941"/>
    </source>
</evidence>
<evidence type="ECO:0000256" key="6">
    <source>
        <dbReference type="ARBA" id="ARBA00022670"/>
    </source>
</evidence>
<organism evidence="10 11">
    <name type="scientific">Deinococcus cellulosilyticus (strain DSM 18568 / NBRC 106333 / KACC 11606 / 5516J-15)</name>
    <dbReference type="NCBI Taxonomy" id="1223518"/>
    <lineage>
        <taxon>Bacteria</taxon>
        <taxon>Thermotogati</taxon>
        <taxon>Deinococcota</taxon>
        <taxon>Deinococci</taxon>
        <taxon>Deinococcales</taxon>
        <taxon>Deinococcaceae</taxon>
        <taxon>Deinococcus</taxon>
    </lineage>
</organism>
<evidence type="ECO:0000256" key="9">
    <source>
        <dbReference type="ARBA" id="ARBA00023049"/>
    </source>
</evidence>
<dbReference type="GO" id="GO:0046872">
    <property type="term" value="F:metal ion binding"/>
    <property type="evidence" value="ECO:0007669"/>
    <property type="project" value="UniProtKB-KW"/>
</dbReference>
<evidence type="ECO:0000256" key="8">
    <source>
        <dbReference type="ARBA" id="ARBA00022801"/>
    </source>
</evidence>
<proteinExistence type="inferred from homology"/>
<dbReference type="InterPro" id="IPR052170">
    <property type="entry name" value="M29_Exopeptidase"/>
</dbReference>
<dbReference type="AlphaFoldDB" id="A0A511N3X4"/>
<keyword evidence="5 10" id="KW-0031">Aminopeptidase</keyword>
<dbReference type="Gene3D" id="3.40.1830.10">
    <property type="entry name" value="Thermophilic metalloprotease (M29)"/>
    <property type="match status" value="1"/>
</dbReference>
<dbReference type="EMBL" id="BJXB01000014">
    <property type="protein sequence ID" value="GEM47573.1"/>
    <property type="molecule type" value="Genomic_DNA"/>
</dbReference>
<evidence type="ECO:0000313" key="11">
    <source>
        <dbReference type="Proteomes" id="UP000321306"/>
    </source>
</evidence>
<evidence type="ECO:0000313" key="10">
    <source>
        <dbReference type="EMBL" id="GEM47573.1"/>
    </source>
</evidence>
<dbReference type="Pfam" id="PF02073">
    <property type="entry name" value="Peptidase_M29"/>
    <property type="match status" value="1"/>
</dbReference>
<keyword evidence="11" id="KW-1185">Reference proteome</keyword>
<keyword evidence="9" id="KW-0482">Metalloprotease</keyword>
<evidence type="ECO:0000256" key="5">
    <source>
        <dbReference type="ARBA" id="ARBA00022438"/>
    </source>
</evidence>
<dbReference type="GO" id="GO:0006508">
    <property type="term" value="P:proteolysis"/>
    <property type="evidence" value="ECO:0007669"/>
    <property type="project" value="UniProtKB-KW"/>
</dbReference>
<sequence length="364" mass="40274">MLDLGVMLQELAQKQARLLASYCINAQPGESILIQGSTVGLPVLEALHKEILLRGARPILKLEFPYQTAEFVNLASDEVLASLAPGVMEEIHGIAGSIRVETPMAPKQGARPERMQRWSQTLHPMAEVRRQRKWCLTQYPTEYAAEAAGMGFEDYQRFVMQAMFLDHDDPVAKWGEVRERQARLIERLAQASEIRILSENTDLILNVKGRTWANSDGKRNMPSGEVFTGPIETSASGHIFYDLPTLYQGREVQGIHLTFKDGQVVDAHAEVGNDVLQAALNTDQGARYLGEIGIGTNYGIQVPSKNILFDEKIGGTVHLAVGSSYPETGGLNKSTIHWDMICDLRTGGEILLDGEVFQRDGVFV</sequence>
<protein>
    <submittedName>
        <fullName evidence="10">Aminopeptidase</fullName>
    </submittedName>
</protein>
<comment type="cofactor">
    <cofactor evidence="3">
        <name>Zn(2+)</name>
        <dbReference type="ChEBI" id="CHEBI:29105"/>
    </cofactor>
</comment>
<dbReference type="Proteomes" id="UP000321306">
    <property type="component" value="Unassembled WGS sequence"/>
</dbReference>
<keyword evidence="6" id="KW-0645">Protease</keyword>
<evidence type="ECO:0000256" key="4">
    <source>
        <dbReference type="ARBA" id="ARBA00008236"/>
    </source>
</evidence>
<reference evidence="10 11" key="1">
    <citation type="submission" date="2019-07" db="EMBL/GenBank/DDBJ databases">
        <title>Whole genome shotgun sequence of Deinococcus cellulosilyticus NBRC 106333.</title>
        <authorList>
            <person name="Hosoyama A."/>
            <person name="Uohara A."/>
            <person name="Ohji S."/>
            <person name="Ichikawa N."/>
        </authorList>
    </citation>
    <scope>NUCLEOTIDE SEQUENCE [LARGE SCALE GENOMIC DNA]</scope>
    <source>
        <strain evidence="10 11">NBRC 106333</strain>
    </source>
</reference>
<keyword evidence="8" id="KW-0378">Hydrolase</keyword>
<dbReference type="PANTHER" id="PTHR34448">
    <property type="entry name" value="AMINOPEPTIDASE"/>
    <property type="match status" value="1"/>
</dbReference>
<dbReference type="GO" id="GO:0008237">
    <property type="term" value="F:metallopeptidase activity"/>
    <property type="evidence" value="ECO:0007669"/>
    <property type="project" value="UniProtKB-KW"/>
</dbReference>
<comment type="caution">
    <text evidence="10">The sequence shown here is derived from an EMBL/GenBank/DDBJ whole genome shotgun (WGS) entry which is preliminary data.</text>
</comment>
<dbReference type="InterPro" id="IPR000787">
    <property type="entry name" value="Peptidase_M29"/>
</dbReference>
<comment type="cofactor">
    <cofactor evidence="1">
        <name>Co(2+)</name>
        <dbReference type="ChEBI" id="CHEBI:48828"/>
    </cofactor>
</comment>
<comment type="cofactor">
    <cofactor evidence="2">
        <name>Mg(2+)</name>
        <dbReference type="ChEBI" id="CHEBI:18420"/>
    </cofactor>
</comment>
<accession>A0A511N3X4</accession>
<dbReference type="PANTHER" id="PTHR34448:SF1">
    <property type="entry name" value="BLL6088 PROTEIN"/>
    <property type="match status" value="1"/>
</dbReference>
<dbReference type="SUPFAM" id="SSF144052">
    <property type="entry name" value="Thermophilic metalloprotease-like"/>
    <property type="match status" value="1"/>
</dbReference>
<keyword evidence="7" id="KW-0479">Metal-binding</keyword>
<comment type="similarity">
    <text evidence="4">Belongs to the peptidase M29 family.</text>
</comment>
<evidence type="ECO:0000256" key="3">
    <source>
        <dbReference type="ARBA" id="ARBA00001947"/>
    </source>
</evidence>
<dbReference type="GO" id="GO:0004177">
    <property type="term" value="F:aminopeptidase activity"/>
    <property type="evidence" value="ECO:0007669"/>
    <property type="project" value="UniProtKB-KW"/>
</dbReference>
<evidence type="ECO:0000256" key="7">
    <source>
        <dbReference type="ARBA" id="ARBA00022723"/>
    </source>
</evidence>
<dbReference type="InterPro" id="IPR035097">
    <property type="entry name" value="M29_N-terminal"/>
</dbReference>
<evidence type="ECO:0000256" key="2">
    <source>
        <dbReference type="ARBA" id="ARBA00001946"/>
    </source>
</evidence>
<name>A0A511N3X4_DEIC1</name>
<dbReference type="PRINTS" id="PR00919">
    <property type="entry name" value="THERMOPTASE"/>
</dbReference>